<dbReference type="PANTHER" id="PTHR43877">
    <property type="entry name" value="AMINOALKYLPHOSPHONATE N-ACETYLTRANSFERASE-RELATED-RELATED"/>
    <property type="match status" value="1"/>
</dbReference>
<keyword evidence="5" id="KW-1185">Reference proteome</keyword>
<dbReference type="SUPFAM" id="SSF55729">
    <property type="entry name" value="Acyl-CoA N-acyltransferases (Nat)"/>
    <property type="match status" value="1"/>
</dbReference>
<dbReference type="InterPro" id="IPR000182">
    <property type="entry name" value="GNAT_dom"/>
</dbReference>
<keyword evidence="2" id="KW-0012">Acyltransferase</keyword>
<proteinExistence type="predicted"/>
<dbReference type="CDD" id="cd04301">
    <property type="entry name" value="NAT_SF"/>
    <property type="match status" value="1"/>
</dbReference>
<name>A0ABY6ZG37_9BACL</name>
<dbReference type="Proteomes" id="UP001164761">
    <property type="component" value="Chromosome"/>
</dbReference>
<dbReference type="Pfam" id="PF13508">
    <property type="entry name" value="Acetyltransf_7"/>
    <property type="match status" value="1"/>
</dbReference>
<evidence type="ECO:0000313" key="4">
    <source>
        <dbReference type="EMBL" id="WAH41075.1"/>
    </source>
</evidence>
<keyword evidence="1" id="KW-0808">Transferase</keyword>
<dbReference type="InterPro" id="IPR016181">
    <property type="entry name" value="Acyl_CoA_acyltransferase"/>
</dbReference>
<evidence type="ECO:0000259" key="3">
    <source>
        <dbReference type="PROSITE" id="PS51186"/>
    </source>
</evidence>
<dbReference type="RefSeq" id="WP_268004974.1">
    <property type="nucleotide sequence ID" value="NZ_BSUT01000001.1"/>
</dbReference>
<accession>A0ABY6ZG37</accession>
<dbReference type="EMBL" id="CP104067">
    <property type="protein sequence ID" value="WAH41075.1"/>
    <property type="molecule type" value="Genomic_DNA"/>
</dbReference>
<evidence type="ECO:0000256" key="2">
    <source>
        <dbReference type="ARBA" id="ARBA00023315"/>
    </source>
</evidence>
<dbReference type="InterPro" id="IPR050832">
    <property type="entry name" value="Bact_Acetyltransf"/>
</dbReference>
<feature type="domain" description="N-acetyltransferase" evidence="3">
    <location>
        <begin position="2"/>
        <end position="146"/>
    </location>
</feature>
<evidence type="ECO:0000313" key="5">
    <source>
        <dbReference type="Proteomes" id="UP001164761"/>
    </source>
</evidence>
<dbReference type="Gene3D" id="3.40.630.30">
    <property type="match status" value="1"/>
</dbReference>
<gene>
    <name evidence="4" type="ORF">NZD89_22785</name>
</gene>
<evidence type="ECO:0000256" key="1">
    <source>
        <dbReference type="ARBA" id="ARBA00022679"/>
    </source>
</evidence>
<sequence length="146" mass="16761">MYIVRRTTEEDLGNIVRLSELWSSENITYGLAPNAISDLLPKLDGYFFVADKDGQIVGYIFATTHVSEGTAVIPQGKKFLEIDEVYVHPDYRTDGIGHKLVDHLLDEARSYGITRSVVYSASKQWDKIVGFYEKHGFKMWFVQMYK</sequence>
<dbReference type="PROSITE" id="PS51186">
    <property type="entry name" value="GNAT"/>
    <property type="match status" value="1"/>
</dbReference>
<protein>
    <submittedName>
        <fullName evidence="4">GNAT family N-acetyltransferase</fullName>
    </submittedName>
</protein>
<organism evidence="4 5">
    <name type="scientific">Alicyclobacillus fastidiosus</name>
    <dbReference type="NCBI Taxonomy" id="392011"/>
    <lineage>
        <taxon>Bacteria</taxon>
        <taxon>Bacillati</taxon>
        <taxon>Bacillota</taxon>
        <taxon>Bacilli</taxon>
        <taxon>Bacillales</taxon>
        <taxon>Alicyclobacillaceae</taxon>
        <taxon>Alicyclobacillus</taxon>
    </lineage>
</organism>
<reference evidence="4" key="1">
    <citation type="submission" date="2022-08" db="EMBL/GenBank/DDBJ databases">
        <title>Alicyclobacillus fastidiosus DSM 17978, complete genome.</title>
        <authorList>
            <person name="Wang Q."/>
            <person name="Cai R."/>
            <person name="Wang Z."/>
        </authorList>
    </citation>
    <scope>NUCLEOTIDE SEQUENCE</scope>
    <source>
        <strain evidence="4">DSM 17978</strain>
    </source>
</reference>